<dbReference type="Pfam" id="PF11392">
    <property type="entry name" value="AllH"/>
    <property type="match status" value="1"/>
</dbReference>
<evidence type="ECO:0000313" key="2">
    <source>
        <dbReference type="Proteomes" id="UP000955338"/>
    </source>
</evidence>
<name>A0A8E3MFW0_9PAST</name>
<proteinExistence type="predicted"/>
<dbReference type="EMBL" id="CP022011">
    <property type="protein sequence ID" value="QDJ14695.1"/>
    <property type="molecule type" value="Genomic_DNA"/>
</dbReference>
<protein>
    <submittedName>
        <fullName evidence="1">Uncharacterized protein</fullName>
    </submittedName>
</protein>
<dbReference type="Proteomes" id="UP000955338">
    <property type="component" value="Chromosome"/>
</dbReference>
<organism evidence="1 2">
    <name type="scientific">Mergibacter septicus</name>
    <dbReference type="NCBI Taxonomy" id="221402"/>
    <lineage>
        <taxon>Bacteria</taxon>
        <taxon>Pseudomonadati</taxon>
        <taxon>Pseudomonadota</taxon>
        <taxon>Gammaproteobacteria</taxon>
        <taxon>Pasteurellales</taxon>
        <taxon>Pasteurellaceae</taxon>
        <taxon>Mergibacter</taxon>
    </lineage>
</organism>
<accession>A0A8E3MFW0</accession>
<dbReference type="AlphaFoldDB" id="A0A8E3MFW0"/>
<dbReference type="InterPro" id="IPR021530">
    <property type="entry name" value="AllH-like"/>
</dbReference>
<dbReference type="RefSeq" id="WP_261920782.1">
    <property type="nucleotide sequence ID" value="NZ_CP022011.1"/>
</dbReference>
<keyword evidence="2" id="KW-1185">Reference proteome</keyword>
<sequence length="233" mass="26959">MYKKDKNFKLDCTYQVVSIFNNVINLRYQNRIYSIFNQKINKAPYSLIVDGDYFLKLKYSSNKTIFIPNLDVEEFSCYLENHNKLIELSCIENKLKSLNREFGLIEIAFQNRRKDGILKDLLGLGIGLTPSGDDYIVGYMAGYYSQHQGILPEFRLLANLSQSKTNEISANYLNNASNRLFKQEILDVVNNISDEDCINNLLNMGFSSGQDILYGIYDYFKCYDFKQRIGGLI</sequence>
<reference evidence="1" key="1">
    <citation type="submission" date="2017-06" db="EMBL/GenBank/DDBJ databases">
        <title>Genome sequencing of pathogenic and non-pathogenic strains within Bisgaard taxon 40.</title>
        <authorList>
            <person name="Ladner J.T."/>
            <person name="Lovett S.P."/>
            <person name="Koroleva G."/>
            <person name="Lorch J.M."/>
        </authorList>
    </citation>
    <scope>NUCLEOTIDE SEQUENCE</scope>
    <source>
        <strain evidence="1">27576-1-I1</strain>
    </source>
</reference>
<gene>
    <name evidence="1" type="ORF">CEP48_04305</name>
</gene>
<evidence type="ECO:0000313" key="1">
    <source>
        <dbReference type="EMBL" id="QDJ14695.1"/>
    </source>
</evidence>